<sequence length="324" mass="35865">MTHCTFNRLRDVLYILLGSMLVVGIMTAIAAEGPSDAKQISQAQTFSSAEEAVKALIDACKRGDTQELLSIFGPEGKEIVSSGDDVADKSNLAKFVKDYETKNRLEQETADSGVLYIGEEDWPFPVPIVKMGEKWIFDAAAGKEEILNRRIGRNELGVIEVMHAYVDAQREYSTRKDRGGNTSIEFAQKIRSDEGKRDGLYWPVKEGEEISPLGPFAAEAVKEGYKKKDDAPIPYHGYYYKILKAQGKNAPGGEYNYVADGKMILGFALVAWPADHGNSGIMTFIVNQDDIVYQKDLGADSEKIAAAIEKYDPDGTWKKAENEK</sequence>
<gene>
    <name evidence="2" type="ORF">PITCH_A680007</name>
</gene>
<evidence type="ECO:0000313" key="2">
    <source>
        <dbReference type="EMBL" id="SPD75608.1"/>
    </source>
</evidence>
<name>A0A445N1M8_9BACT</name>
<keyword evidence="1" id="KW-1133">Transmembrane helix</keyword>
<dbReference type="Pfam" id="PF11453">
    <property type="entry name" value="DUF2950"/>
    <property type="match status" value="1"/>
</dbReference>
<dbReference type="AlphaFoldDB" id="A0A445N1M8"/>
<protein>
    <recommendedName>
        <fullName evidence="3">DUF2950 domain-containing protein</fullName>
    </recommendedName>
</protein>
<organism evidence="2">
    <name type="scientific">uncultured Desulfobacterium sp</name>
    <dbReference type="NCBI Taxonomy" id="201089"/>
    <lineage>
        <taxon>Bacteria</taxon>
        <taxon>Pseudomonadati</taxon>
        <taxon>Thermodesulfobacteriota</taxon>
        <taxon>Desulfobacteria</taxon>
        <taxon>Desulfobacterales</taxon>
        <taxon>Desulfobacteriaceae</taxon>
        <taxon>Desulfobacterium</taxon>
        <taxon>environmental samples</taxon>
    </lineage>
</organism>
<reference evidence="2" key="1">
    <citation type="submission" date="2018-01" db="EMBL/GenBank/DDBJ databases">
        <authorList>
            <person name="Regsiter A."/>
            <person name="William W."/>
        </authorList>
    </citation>
    <scope>NUCLEOTIDE SEQUENCE</scope>
    <source>
        <strain evidence="2">TRIP AH-1</strain>
    </source>
</reference>
<dbReference type="EMBL" id="OJIN01000212">
    <property type="protein sequence ID" value="SPD75608.1"/>
    <property type="molecule type" value="Genomic_DNA"/>
</dbReference>
<evidence type="ECO:0008006" key="3">
    <source>
        <dbReference type="Google" id="ProtNLM"/>
    </source>
</evidence>
<evidence type="ECO:0000256" key="1">
    <source>
        <dbReference type="SAM" id="Phobius"/>
    </source>
</evidence>
<dbReference type="InterPro" id="IPR021556">
    <property type="entry name" value="DUF2950"/>
</dbReference>
<keyword evidence="1" id="KW-0472">Membrane</keyword>
<accession>A0A445N1M8</accession>
<keyword evidence="1" id="KW-0812">Transmembrane</keyword>
<feature type="transmembrane region" description="Helical" evidence="1">
    <location>
        <begin position="12"/>
        <end position="31"/>
    </location>
</feature>
<proteinExistence type="predicted"/>